<feature type="binding site" evidence="13">
    <location>
        <position position="211"/>
    </location>
    <ligand>
        <name>Zn(2+)</name>
        <dbReference type="ChEBI" id="CHEBI:29105"/>
    </ligand>
</feature>
<evidence type="ECO:0000256" key="11">
    <source>
        <dbReference type="ARBA" id="ARBA00023146"/>
    </source>
</evidence>
<comment type="catalytic activity">
    <reaction evidence="12 13">
        <text>tRNA(Cys) + L-cysteine + ATP = L-cysteinyl-tRNA(Cys) + AMP + diphosphate</text>
        <dbReference type="Rhea" id="RHEA:17773"/>
        <dbReference type="Rhea" id="RHEA-COMP:9661"/>
        <dbReference type="Rhea" id="RHEA-COMP:9679"/>
        <dbReference type="ChEBI" id="CHEBI:30616"/>
        <dbReference type="ChEBI" id="CHEBI:33019"/>
        <dbReference type="ChEBI" id="CHEBI:35235"/>
        <dbReference type="ChEBI" id="CHEBI:78442"/>
        <dbReference type="ChEBI" id="CHEBI:78517"/>
        <dbReference type="ChEBI" id="CHEBI:456215"/>
        <dbReference type="EC" id="6.1.1.16"/>
    </reaction>
</comment>
<dbReference type="InterPro" id="IPR015273">
    <property type="entry name" value="Cys-tRNA-synt_Ia_DALR"/>
</dbReference>
<dbReference type="HAMAP" id="MF_00041">
    <property type="entry name" value="Cys_tRNA_synth"/>
    <property type="match status" value="1"/>
</dbReference>
<evidence type="ECO:0000256" key="6">
    <source>
        <dbReference type="ARBA" id="ARBA00022723"/>
    </source>
</evidence>
<evidence type="ECO:0000256" key="4">
    <source>
        <dbReference type="ARBA" id="ARBA00022490"/>
    </source>
</evidence>
<dbReference type="EMBL" id="JADING010000129">
    <property type="protein sequence ID" value="MBO8414695.1"/>
    <property type="molecule type" value="Genomic_DNA"/>
</dbReference>
<dbReference type="InterPro" id="IPR024909">
    <property type="entry name" value="Cys-tRNA/MSH_ligase"/>
</dbReference>
<dbReference type="GO" id="GO:0008270">
    <property type="term" value="F:zinc ion binding"/>
    <property type="evidence" value="ECO:0007669"/>
    <property type="project" value="UniProtKB-UniRule"/>
</dbReference>
<dbReference type="Gene3D" id="1.20.120.1910">
    <property type="entry name" value="Cysteine-tRNA ligase, C-terminal anti-codon recognition domain"/>
    <property type="match status" value="1"/>
</dbReference>
<feature type="binding site" evidence="13">
    <location>
        <position position="272"/>
    </location>
    <ligand>
        <name>ATP</name>
        <dbReference type="ChEBI" id="CHEBI:30616"/>
    </ligand>
</feature>
<dbReference type="Pfam" id="PF01406">
    <property type="entry name" value="tRNA-synt_1e"/>
    <property type="match status" value="1"/>
</dbReference>
<evidence type="ECO:0000256" key="2">
    <source>
        <dbReference type="ARBA" id="ARBA00005594"/>
    </source>
</evidence>
<comment type="subunit">
    <text evidence="3 13">Monomer.</text>
</comment>
<comment type="cofactor">
    <cofactor evidence="13">
        <name>Zn(2+)</name>
        <dbReference type="ChEBI" id="CHEBI:29105"/>
    </cofactor>
    <text evidence="13">Binds 1 zinc ion per subunit.</text>
</comment>
<dbReference type="NCBIfam" id="TIGR00435">
    <property type="entry name" value="cysS"/>
    <property type="match status" value="1"/>
</dbReference>
<feature type="binding site" evidence="13">
    <location>
        <position position="237"/>
    </location>
    <ligand>
        <name>Zn(2+)</name>
        <dbReference type="ChEBI" id="CHEBI:29105"/>
    </ligand>
</feature>
<evidence type="ECO:0000256" key="10">
    <source>
        <dbReference type="ARBA" id="ARBA00022917"/>
    </source>
</evidence>
<keyword evidence="7 13" id="KW-0547">Nucleotide-binding</keyword>
<evidence type="ECO:0000256" key="9">
    <source>
        <dbReference type="ARBA" id="ARBA00022840"/>
    </source>
</evidence>
<feature type="short sequence motif" description="'HIGH' region" evidence="13">
    <location>
        <begin position="32"/>
        <end position="42"/>
    </location>
</feature>
<organism evidence="15 16">
    <name type="scientific">Candidatus Scatoplasma merdavium</name>
    <dbReference type="NCBI Taxonomy" id="2840932"/>
    <lineage>
        <taxon>Bacteria</taxon>
        <taxon>Bacillati</taxon>
        <taxon>Bacillota</taxon>
        <taxon>Bacilli</taxon>
        <taxon>Bacillales</taxon>
        <taxon>Candidatus Scatoplasma</taxon>
    </lineage>
</organism>
<dbReference type="GO" id="GO:0005829">
    <property type="term" value="C:cytosol"/>
    <property type="evidence" value="ECO:0007669"/>
    <property type="project" value="TreeGrafter"/>
</dbReference>
<comment type="similarity">
    <text evidence="2 13">Belongs to the class-I aminoacyl-tRNA synthetase family.</text>
</comment>
<dbReference type="SMART" id="SM00840">
    <property type="entry name" value="DALR_2"/>
    <property type="match status" value="1"/>
</dbReference>
<feature type="domain" description="Cysteinyl-tRNA synthetase class Ia DALR" evidence="14">
    <location>
        <begin position="351"/>
        <end position="412"/>
    </location>
</feature>
<dbReference type="GO" id="GO:0006423">
    <property type="term" value="P:cysteinyl-tRNA aminoacylation"/>
    <property type="evidence" value="ECO:0007669"/>
    <property type="project" value="UniProtKB-UniRule"/>
</dbReference>
<evidence type="ECO:0000256" key="3">
    <source>
        <dbReference type="ARBA" id="ARBA00011245"/>
    </source>
</evidence>
<reference evidence="15" key="2">
    <citation type="journal article" date="2021" name="PeerJ">
        <title>Extensive microbial diversity within the chicken gut microbiome revealed by metagenomics and culture.</title>
        <authorList>
            <person name="Gilroy R."/>
            <person name="Ravi A."/>
            <person name="Getino M."/>
            <person name="Pursley I."/>
            <person name="Horton D.L."/>
            <person name="Alikhan N.F."/>
            <person name="Baker D."/>
            <person name="Gharbi K."/>
            <person name="Hall N."/>
            <person name="Watson M."/>
            <person name="Adriaenssens E.M."/>
            <person name="Foster-Nyarko E."/>
            <person name="Jarju S."/>
            <person name="Secka A."/>
            <person name="Antonio M."/>
            <person name="Oren A."/>
            <person name="Chaudhuri R.R."/>
            <person name="La Ragione R."/>
            <person name="Hildebrand F."/>
            <person name="Pallen M.J."/>
        </authorList>
    </citation>
    <scope>NUCLEOTIDE SEQUENCE</scope>
    <source>
        <strain evidence="15">1748</strain>
    </source>
</reference>
<dbReference type="Pfam" id="PF09190">
    <property type="entry name" value="DALR_2"/>
    <property type="match status" value="1"/>
</dbReference>
<proteinExistence type="inferred from homology"/>
<feature type="binding site" evidence="13">
    <location>
        <position position="241"/>
    </location>
    <ligand>
        <name>Zn(2+)</name>
        <dbReference type="ChEBI" id="CHEBI:29105"/>
    </ligand>
</feature>
<feature type="binding site" evidence="13">
    <location>
        <position position="30"/>
    </location>
    <ligand>
        <name>Zn(2+)</name>
        <dbReference type="ChEBI" id="CHEBI:29105"/>
    </ligand>
</feature>
<dbReference type="PANTHER" id="PTHR10890:SF3">
    <property type="entry name" value="CYSTEINE--TRNA LIGASE, CYTOPLASMIC"/>
    <property type="match status" value="1"/>
</dbReference>
<evidence type="ECO:0000313" key="15">
    <source>
        <dbReference type="EMBL" id="MBO8414695.1"/>
    </source>
</evidence>
<evidence type="ECO:0000256" key="13">
    <source>
        <dbReference type="HAMAP-Rule" id="MF_00041"/>
    </source>
</evidence>
<dbReference type="EC" id="6.1.1.16" evidence="13"/>
<gene>
    <name evidence="13" type="primary">cysS</name>
    <name evidence="15" type="ORF">IAC78_04430</name>
</gene>
<keyword evidence="4 13" id="KW-0963">Cytoplasm</keyword>
<dbReference type="Gene3D" id="3.40.50.620">
    <property type="entry name" value="HUPs"/>
    <property type="match status" value="1"/>
</dbReference>
<dbReference type="GO" id="GO:0005524">
    <property type="term" value="F:ATP binding"/>
    <property type="evidence" value="ECO:0007669"/>
    <property type="project" value="UniProtKB-UniRule"/>
</dbReference>
<comment type="caution">
    <text evidence="15">The sequence shown here is derived from an EMBL/GenBank/DDBJ whole genome shotgun (WGS) entry which is preliminary data.</text>
</comment>
<dbReference type="PRINTS" id="PR00983">
    <property type="entry name" value="TRNASYNTHCYS"/>
</dbReference>
<keyword evidence="10 13" id="KW-0648">Protein biosynthesis</keyword>
<dbReference type="GO" id="GO:0004817">
    <property type="term" value="F:cysteine-tRNA ligase activity"/>
    <property type="evidence" value="ECO:0007669"/>
    <property type="project" value="UniProtKB-UniRule"/>
</dbReference>
<comment type="subcellular location">
    <subcellularLocation>
        <location evidence="1 13">Cytoplasm</location>
    </subcellularLocation>
</comment>
<keyword evidence="11 13" id="KW-0030">Aminoacyl-tRNA synthetase</keyword>
<name>A0A9D9D847_9BACL</name>
<sequence length="449" mass="51707">MREVYLYDSLKAGKRKFEPIVKDEVSIYYCGPTVYNFVHIGNIRPVLTFDLLTRVLSEIGYKVHCISNYTDIDDKIISKALESNKSEKEVSDFYIKAYEDCLTKLNCLPLEDHPRVSNYIPQIVEFISTIMSNGFAYKGEDGDIYFDVTKDPNYGEISKIDIQDLISGARIETKADKRSPSDFALWKNTADEGVKFETVLGKGRPGWHTECVVMINSHFKKSTIDIHGGGFDLKFPHHENENAQQYAYKHAELANYWMHVGFINMGDEKMSKSLGNIVLAKDAIDKYGANAIRYFFYTTSYRSPLSYTPELLEKASSEVDRYVLALKKLEAKAGFLNVKFNAELDELAYERFMNYLADDLSSANAISEIEAQVKKANILLRTSNLDLTQASKVYNTLNKFFDIFGFKYEKVVLSDEDKEHYALYQKYRMEKDYEKSDIYRKLLIERGLI</sequence>
<accession>A0A9D9D847</accession>
<feature type="short sequence motif" description="'KMSKS' region" evidence="13">
    <location>
        <begin position="269"/>
        <end position="273"/>
    </location>
</feature>
<evidence type="ECO:0000256" key="5">
    <source>
        <dbReference type="ARBA" id="ARBA00022598"/>
    </source>
</evidence>
<evidence type="ECO:0000259" key="14">
    <source>
        <dbReference type="SMART" id="SM00840"/>
    </source>
</evidence>
<keyword evidence="9 13" id="KW-0067">ATP-binding</keyword>
<keyword evidence="5 13" id="KW-0436">Ligase</keyword>
<dbReference type="AlphaFoldDB" id="A0A9D9D847"/>
<dbReference type="SUPFAM" id="SSF52374">
    <property type="entry name" value="Nucleotidylyl transferase"/>
    <property type="match status" value="1"/>
</dbReference>
<evidence type="ECO:0000256" key="7">
    <source>
        <dbReference type="ARBA" id="ARBA00022741"/>
    </source>
</evidence>
<keyword evidence="6 13" id="KW-0479">Metal-binding</keyword>
<dbReference type="Proteomes" id="UP000823629">
    <property type="component" value="Unassembled WGS sequence"/>
</dbReference>
<dbReference type="InterPro" id="IPR009080">
    <property type="entry name" value="tRNAsynth_Ia_anticodon-bd"/>
</dbReference>
<evidence type="ECO:0000313" key="16">
    <source>
        <dbReference type="Proteomes" id="UP000823629"/>
    </source>
</evidence>
<keyword evidence="8 13" id="KW-0862">Zinc</keyword>
<protein>
    <recommendedName>
        <fullName evidence="13">Cysteine--tRNA ligase</fullName>
        <ecNumber evidence="13">6.1.1.16</ecNumber>
    </recommendedName>
    <alternativeName>
        <fullName evidence="13">Cysteinyl-tRNA synthetase</fullName>
        <shortName evidence="13">CysRS</shortName>
    </alternativeName>
</protein>
<reference evidence="15" key="1">
    <citation type="submission" date="2020-10" db="EMBL/GenBank/DDBJ databases">
        <authorList>
            <person name="Gilroy R."/>
        </authorList>
    </citation>
    <scope>NUCLEOTIDE SEQUENCE</scope>
    <source>
        <strain evidence="15">1748</strain>
    </source>
</reference>
<dbReference type="CDD" id="cd00672">
    <property type="entry name" value="CysRS_core"/>
    <property type="match status" value="1"/>
</dbReference>
<dbReference type="SUPFAM" id="SSF47323">
    <property type="entry name" value="Anticodon-binding domain of a subclass of class I aminoacyl-tRNA synthetases"/>
    <property type="match status" value="1"/>
</dbReference>
<dbReference type="PANTHER" id="PTHR10890">
    <property type="entry name" value="CYSTEINYL-TRNA SYNTHETASE"/>
    <property type="match status" value="1"/>
</dbReference>
<evidence type="ECO:0000256" key="1">
    <source>
        <dbReference type="ARBA" id="ARBA00004496"/>
    </source>
</evidence>
<dbReference type="InterPro" id="IPR014729">
    <property type="entry name" value="Rossmann-like_a/b/a_fold"/>
</dbReference>
<evidence type="ECO:0000256" key="8">
    <source>
        <dbReference type="ARBA" id="ARBA00022833"/>
    </source>
</evidence>
<evidence type="ECO:0000256" key="12">
    <source>
        <dbReference type="ARBA" id="ARBA00047398"/>
    </source>
</evidence>
<dbReference type="InterPro" id="IPR015803">
    <property type="entry name" value="Cys-tRNA-ligase"/>
</dbReference>
<dbReference type="InterPro" id="IPR032678">
    <property type="entry name" value="tRNA-synt_1_cat_dom"/>
</dbReference>